<feature type="domain" description="Molybdenum cofactor sulfurase middle" evidence="1">
    <location>
        <begin position="88"/>
        <end position="121"/>
    </location>
</feature>
<comment type="caution">
    <text evidence="2">The sequence shown here is derived from an EMBL/GenBank/DDBJ whole genome shotgun (WGS) entry which is preliminary data.</text>
</comment>
<reference evidence="2" key="2">
    <citation type="submission" date="2022-01" db="EMBL/GenBank/DDBJ databases">
        <authorList>
            <person name="Yamashiro T."/>
            <person name="Shiraishi A."/>
            <person name="Satake H."/>
            <person name="Nakayama K."/>
        </authorList>
    </citation>
    <scope>NUCLEOTIDE SEQUENCE</scope>
</reference>
<dbReference type="Proteomes" id="UP001151760">
    <property type="component" value="Unassembled WGS sequence"/>
</dbReference>
<accession>A0ABQ5CA23</accession>
<sequence>MLDNENIVGVVWVCSIGCNPPVQLCPLFQFRHYFIGIRSTAAAANATNALAEADNRLKVDMYISTPMHKWWKAKKEVGYKHQFDIGCGFVWDRHWVVVNSKGRGCTQRVKPKLALIQVEFPTKAFSLGWVPTKSSHMGGYYFSFDDLFIMFHKFAIKMHMVTEVKTRQSIFFMHEMKLEKKKSTSMENILKKHKAAQMKAQEMRRNMS</sequence>
<proteinExistence type="predicted"/>
<organism evidence="2 3">
    <name type="scientific">Tanacetum coccineum</name>
    <dbReference type="NCBI Taxonomy" id="301880"/>
    <lineage>
        <taxon>Eukaryota</taxon>
        <taxon>Viridiplantae</taxon>
        <taxon>Streptophyta</taxon>
        <taxon>Embryophyta</taxon>
        <taxon>Tracheophyta</taxon>
        <taxon>Spermatophyta</taxon>
        <taxon>Magnoliopsida</taxon>
        <taxon>eudicotyledons</taxon>
        <taxon>Gunneridae</taxon>
        <taxon>Pentapetalae</taxon>
        <taxon>asterids</taxon>
        <taxon>campanulids</taxon>
        <taxon>Asterales</taxon>
        <taxon>Asteraceae</taxon>
        <taxon>Asteroideae</taxon>
        <taxon>Anthemideae</taxon>
        <taxon>Anthemidinae</taxon>
        <taxon>Tanacetum</taxon>
    </lineage>
</organism>
<evidence type="ECO:0000313" key="2">
    <source>
        <dbReference type="EMBL" id="GJT22908.1"/>
    </source>
</evidence>
<dbReference type="SUPFAM" id="SSF141673">
    <property type="entry name" value="MOSC N-terminal domain-like"/>
    <property type="match status" value="1"/>
</dbReference>
<dbReference type="EMBL" id="BQNB010014009">
    <property type="protein sequence ID" value="GJT22908.1"/>
    <property type="molecule type" value="Genomic_DNA"/>
</dbReference>
<protein>
    <submittedName>
        <fullName evidence="2">Mitochondrial amidoxime reducing component 2-like protein</fullName>
    </submittedName>
</protein>
<reference evidence="2" key="1">
    <citation type="journal article" date="2022" name="Int. J. Mol. Sci.">
        <title>Draft Genome of Tanacetum Coccineum: Genomic Comparison of Closely Related Tanacetum-Family Plants.</title>
        <authorList>
            <person name="Yamashiro T."/>
            <person name="Shiraishi A."/>
            <person name="Nakayama K."/>
            <person name="Satake H."/>
        </authorList>
    </citation>
    <scope>NUCLEOTIDE SEQUENCE</scope>
</reference>
<evidence type="ECO:0000259" key="1">
    <source>
        <dbReference type="Pfam" id="PF03476"/>
    </source>
</evidence>
<dbReference type="InterPro" id="IPR005303">
    <property type="entry name" value="MOCOS_middle"/>
</dbReference>
<name>A0ABQ5CA23_9ASTR</name>
<gene>
    <name evidence="2" type="ORF">Tco_0892845</name>
</gene>
<dbReference type="Pfam" id="PF03476">
    <property type="entry name" value="MOSC_N"/>
    <property type="match status" value="1"/>
</dbReference>
<evidence type="ECO:0000313" key="3">
    <source>
        <dbReference type="Proteomes" id="UP001151760"/>
    </source>
</evidence>
<keyword evidence="3" id="KW-1185">Reference proteome</keyword>